<evidence type="ECO:0000256" key="2">
    <source>
        <dbReference type="ARBA" id="ARBA00022525"/>
    </source>
</evidence>
<feature type="domain" description="Peptidase S1" evidence="8">
    <location>
        <begin position="41"/>
        <end position="283"/>
    </location>
</feature>
<evidence type="ECO:0000256" key="4">
    <source>
        <dbReference type="ARBA" id="ARBA00024195"/>
    </source>
</evidence>
<dbReference type="PANTHER" id="PTHR24256">
    <property type="entry name" value="TRYPTASE-RELATED"/>
    <property type="match status" value="1"/>
</dbReference>
<evidence type="ECO:0000256" key="5">
    <source>
        <dbReference type="ARBA" id="ARBA00068096"/>
    </source>
</evidence>
<evidence type="ECO:0000256" key="6">
    <source>
        <dbReference type="ARBA" id="ARBA00076468"/>
    </source>
</evidence>
<dbReference type="InterPro" id="IPR051487">
    <property type="entry name" value="Ser/Thr_Proteases_Immune/Dev"/>
</dbReference>
<reference evidence="9 10" key="1">
    <citation type="submission" date="2017-03" db="EMBL/GenBank/DDBJ databases">
        <title>Genome of the blue death feigning beetle - Asbolus verrucosus.</title>
        <authorList>
            <person name="Rider S.D."/>
        </authorList>
    </citation>
    <scope>NUCLEOTIDE SEQUENCE [LARGE SCALE GENOMIC DNA]</scope>
    <source>
        <strain evidence="9">Butters</strain>
        <tissue evidence="9">Head and leg muscle</tissue>
    </source>
</reference>
<dbReference type="Pfam" id="PF00089">
    <property type="entry name" value="Trypsin"/>
    <property type="match status" value="1"/>
</dbReference>
<dbReference type="InterPro" id="IPR001254">
    <property type="entry name" value="Trypsin_dom"/>
</dbReference>
<dbReference type="SUPFAM" id="SSF50494">
    <property type="entry name" value="Trypsin-like serine proteases"/>
    <property type="match status" value="1"/>
</dbReference>
<dbReference type="CDD" id="cd00190">
    <property type="entry name" value="Tryp_SPc"/>
    <property type="match status" value="1"/>
</dbReference>
<evidence type="ECO:0000256" key="1">
    <source>
        <dbReference type="ARBA" id="ARBA00004613"/>
    </source>
</evidence>
<evidence type="ECO:0000256" key="7">
    <source>
        <dbReference type="SAM" id="MobiDB-lite"/>
    </source>
</evidence>
<protein>
    <recommendedName>
        <fullName evidence="5">Phenoloxidase-activating factor 2</fullName>
    </recommendedName>
    <alternativeName>
        <fullName evidence="6">Prophenoloxidase-activating factor II</fullName>
    </alternativeName>
</protein>
<evidence type="ECO:0000256" key="3">
    <source>
        <dbReference type="ARBA" id="ARBA00023157"/>
    </source>
</evidence>
<keyword evidence="3" id="KW-1015">Disulfide bond</keyword>
<dbReference type="Gene3D" id="2.40.10.10">
    <property type="entry name" value="Trypsin-like serine proteases"/>
    <property type="match status" value="1"/>
</dbReference>
<dbReference type="PRINTS" id="PR00722">
    <property type="entry name" value="CHYMOTRYPSIN"/>
</dbReference>
<dbReference type="FunFam" id="2.40.10.10:FF:000038">
    <property type="entry name" value="Serine protease"/>
    <property type="match status" value="1"/>
</dbReference>
<dbReference type="InterPro" id="IPR009003">
    <property type="entry name" value="Peptidase_S1_PA"/>
</dbReference>
<dbReference type="STRING" id="1661398.A0A482VWI4"/>
<gene>
    <name evidence="9" type="ORF">BDFB_001089</name>
</gene>
<keyword evidence="10" id="KW-1185">Reference proteome</keyword>
<evidence type="ECO:0000259" key="8">
    <source>
        <dbReference type="PROSITE" id="PS50240"/>
    </source>
</evidence>
<proteinExistence type="inferred from homology"/>
<feature type="region of interest" description="Disordered" evidence="7">
    <location>
        <begin position="25"/>
        <end position="47"/>
    </location>
</feature>
<dbReference type="OrthoDB" id="6755574at2759"/>
<accession>A0A482VWI4</accession>
<organism evidence="9 10">
    <name type="scientific">Asbolus verrucosus</name>
    <name type="common">Desert ironclad beetle</name>
    <dbReference type="NCBI Taxonomy" id="1661398"/>
    <lineage>
        <taxon>Eukaryota</taxon>
        <taxon>Metazoa</taxon>
        <taxon>Ecdysozoa</taxon>
        <taxon>Arthropoda</taxon>
        <taxon>Hexapoda</taxon>
        <taxon>Insecta</taxon>
        <taxon>Pterygota</taxon>
        <taxon>Neoptera</taxon>
        <taxon>Endopterygota</taxon>
        <taxon>Coleoptera</taxon>
        <taxon>Polyphaga</taxon>
        <taxon>Cucujiformia</taxon>
        <taxon>Tenebrionidae</taxon>
        <taxon>Pimeliinae</taxon>
        <taxon>Asbolus</taxon>
    </lineage>
</organism>
<dbReference type="InterPro" id="IPR043504">
    <property type="entry name" value="Peptidase_S1_PA_chymotrypsin"/>
</dbReference>
<evidence type="ECO:0000313" key="10">
    <source>
        <dbReference type="Proteomes" id="UP000292052"/>
    </source>
</evidence>
<feature type="non-terminal residue" evidence="9">
    <location>
        <position position="1"/>
    </location>
</feature>
<comment type="caution">
    <text evidence="9">The sequence shown here is derived from an EMBL/GenBank/DDBJ whole genome shotgun (WGS) entry which is preliminary data.</text>
</comment>
<dbReference type="AlphaFoldDB" id="A0A482VWI4"/>
<evidence type="ECO:0000313" key="9">
    <source>
        <dbReference type="EMBL" id="RZC37322.1"/>
    </source>
</evidence>
<dbReference type="InterPro" id="IPR001314">
    <property type="entry name" value="Peptidase_S1A"/>
</dbReference>
<dbReference type="PROSITE" id="PS50240">
    <property type="entry name" value="TRYPSIN_DOM"/>
    <property type="match status" value="1"/>
</dbReference>
<dbReference type="SMART" id="SM00020">
    <property type="entry name" value="Tryp_SPc"/>
    <property type="match status" value="1"/>
</dbReference>
<dbReference type="Proteomes" id="UP000292052">
    <property type="component" value="Unassembled WGS sequence"/>
</dbReference>
<dbReference type="GO" id="GO:0004252">
    <property type="term" value="F:serine-type endopeptidase activity"/>
    <property type="evidence" value="ECO:0007669"/>
    <property type="project" value="InterPro"/>
</dbReference>
<feature type="non-terminal residue" evidence="9">
    <location>
        <position position="293"/>
    </location>
</feature>
<comment type="similarity">
    <text evidence="4">Belongs to the peptidase S1 family. CLIP subfamily.</text>
</comment>
<dbReference type="EMBL" id="QDEB01053685">
    <property type="protein sequence ID" value="RZC37322.1"/>
    <property type="molecule type" value="Genomic_DNA"/>
</dbReference>
<name>A0A482VWI4_ASBVE</name>
<dbReference type="GO" id="GO:0005576">
    <property type="term" value="C:extracellular region"/>
    <property type="evidence" value="ECO:0007669"/>
    <property type="project" value="UniProtKB-SubCell"/>
</dbReference>
<dbReference type="GO" id="GO:0006508">
    <property type="term" value="P:proteolysis"/>
    <property type="evidence" value="ECO:0007669"/>
    <property type="project" value="InterPro"/>
</dbReference>
<keyword evidence="2" id="KW-0964">Secreted</keyword>
<sequence length="293" mass="32672">RVKRLRCSNEFYYCCKNRTSAVPPATTTFRPPTEKPRPNPITCGRSPAGASRVAEEFPWAIAIFERKRYANSVYNFKCGGALVHPRVVLTAQHCVRASTANSIMITAGRENVTQYSRTVLSRRVAKIIKHNQYNSGALYNDIALLILKSPLENTAPVCLPTPGQNFDRVRCVVAGWGSIDQRTATTLRKLDLPVVDSQRCQFLLRRTALGAGFTLHPSFLCAGGEQDKDTCKGDGGSPLMCLENRRYVQIGIVSWGLECGQRDVPSMYTNVAQFSNWIEEVFEQENLVTSRYG</sequence>
<comment type="subcellular location">
    <subcellularLocation>
        <location evidence="1">Secreted</location>
    </subcellularLocation>
</comment>